<feature type="non-terminal residue" evidence="4">
    <location>
        <position position="1"/>
    </location>
</feature>
<name>A0A7J7NNU3_9MAGN</name>
<dbReference type="GO" id="GO:0004445">
    <property type="term" value="F:inositol-polyphosphate 5-phosphatase activity"/>
    <property type="evidence" value="ECO:0007669"/>
    <property type="project" value="InterPro"/>
</dbReference>
<reference evidence="4 5" key="1">
    <citation type="journal article" date="2020" name="IScience">
        <title>Genome Sequencing of the Endangered Kingdonia uniflora (Circaeasteraceae, Ranunculales) Reveals Potential Mechanisms of Evolutionary Specialization.</title>
        <authorList>
            <person name="Sun Y."/>
            <person name="Deng T."/>
            <person name="Zhang A."/>
            <person name="Moore M.J."/>
            <person name="Landis J.B."/>
            <person name="Lin N."/>
            <person name="Zhang H."/>
            <person name="Zhang X."/>
            <person name="Huang J."/>
            <person name="Zhang X."/>
            <person name="Sun H."/>
            <person name="Wang H."/>
        </authorList>
    </citation>
    <scope>NUCLEOTIDE SEQUENCE [LARGE SCALE GENOMIC DNA]</scope>
    <source>
        <strain evidence="4">TB1705</strain>
        <tissue evidence="4">Leaf</tissue>
    </source>
</reference>
<accession>A0A7J7NNU3</accession>
<sequence>VFVSTWNVGGVAPPDDLDMEDMLDICNNQCDIYVLGFQEIVPLSGVNILGVEKSKISMKWNSLIRSSLNKTTQKVYPTKNGNSFEKNLPLDFQCIISKQMVGLLLTIWVRNDLCQYIHHPRVSCVGCGIMGCLGNKGSVSVRFLLHETSFCFVCAHLASGGKQGDEKHRNSDTVEILSRTRFPHGRSLGLPRKILDHDQVIFLGDLNYRISLPEATTRSLTEEKNWDILIENDQLNRELMEGGVFEGWHESDIEFAPTYKYFQDSDMYFGCAQSKKGVKRRAPAWCDRILWYGKGLKQEQYNREEYKLSDHRPVRAVFTSEVEISRIGLKSFFTDRFDPIRNSFELFSGDDYVCSGISNFSL</sequence>
<dbReference type="PANTHER" id="PTHR45666">
    <property type="entry name" value="TYPE IV INOSITOL POLYPHOSPHATE 5-PHOSPHATASE 9"/>
    <property type="match status" value="1"/>
</dbReference>
<keyword evidence="5" id="KW-1185">Reference proteome</keyword>
<comment type="similarity">
    <text evidence="1">Belongs to the inositol polyphosphate 5-phosphatase family.</text>
</comment>
<dbReference type="EMBL" id="JACGCM010000692">
    <property type="protein sequence ID" value="KAF6168654.1"/>
    <property type="molecule type" value="Genomic_DNA"/>
</dbReference>
<protein>
    <recommendedName>
        <fullName evidence="3">Inositol polyphosphate-related phosphatase domain-containing protein</fullName>
    </recommendedName>
</protein>
<feature type="domain" description="Inositol polyphosphate-related phosphatase" evidence="3">
    <location>
        <begin position="1"/>
        <end position="326"/>
    </location>
</feature>
<dbReference type="GO" id="GO:0034485">
    <property type="term" value="F:phosphatidylinositol-3,4,5-trisphosphate 5-phosphatase activity"/>
    <property type="evidence" value="ECO:0007669"/>
    <property type="project" value="TreeGrafter"/>
</dbReference>
<proteinExistence type="inferred from homology"/>
<dbReference type="PANTHER" id="PTHR45666:SF18">
    <property type="entry name" value="TYPE IV INOSITOL POLYPHOSPHATE 5-PHOSPHATASE 9"/>
    <property type="match status" value="1"/>
</dbReference>
<evidence type="ECO:0000313" key="5">
    <source>
        <dbReference type="Proteomes" id="UP000541444"/>
    </source>
</evidence>
<dbReference type="Gene3D" id="3.60.10.10">
    <property type="entry name" value="Endonuclease/exonuclease/phosphatase"/>
    <property type="match status" value="1"/>
</dbReference>
<dbReference type="AlphaFoldDB" id="A0A7J7NNU3"/>
<dbReference type="Proteomes" id="UP000541444">
    <property type="component" value="Unassembled WGS sequence"/>
</dbReference>
<evidence type="ECO:0000313" key="4">
    <source>
        <dbReference type="EMBL" id="KAF6168654.1"/>
    </source>
</evidence>
<dbReference type="InterPro" id="IPR000300">
    <property type="entry name" value="IPPc"/>
</dbReference>
<evidence type="ECO:0000256" key="2">
    <source>
        <dbReference type="ARBA" id="ARBA00022801"/>
    </source>
</evidence>
<comment type="caution">
    <text evidence="4">The sequence shown here is derived from an EMBL/GenBank/DDBJ whole genome shotgun (WGS) entry which is preliminary data.</text>
</comment>
<dbReference type="SMART" id="SM00128">
    <property type="entry name" value="IPPc"/>
    <property type="match status" value="1"/>
</dbReference>
<evidence type="ECO:0000256" key="1">
    <source>
        <dbReference type="ARBA" id="ARBA00010768"/>
    </source>
</evidence>
<evidence type="ECO:0000259" key="3">
    <source>
        <dbReference type="SMART" id="SM00128"/>
    </source>
</evidence>
<dbReference type="InterPro" id="IPR036691">
    <property type="entry name" value="Endo/exonu/phosph_ase_sf"/>
</dbReference>
<dbReference type="Pfam" id="PF22669">
    <property type="entry name" value="Exo_endo_phos2"/>
    <property type="match status" value="1"/>
</dbReference>
<dbReference type="GO" id="GO:0046856">
    <property type="term" value="P:phosphatidylinositol dephosphorylation"/>
    <property type="evidence" value="ECO:0007669"/>
    <property type="project" value="InterPro"/>
</dbReference>
<organism evidence="4 5">
    <name type="scientific">Kingdonia uniflora</name>
    <dbReference type="NCBI Taxonomy" id="39325"/>
    <lineage>
        <taxon>Eukaryota</taxon>
        <taxon>Viridiplantae</taxon>
        <taxon>Streptophyta</taxon>
        <taxon>Embryophyta</taxon>
        <taxon>Tracheophyta</taxon>
        <taxon>Spermatophyta</taxon>
        <taxon>Magnoliopsida</taxon>
        <taxon>Ranunculales</taxon>
        <taxon>Circaeasteraceae</taxon>
        <taxon>Kingdonia</taxon>
    </lineage>
</organism>
<dbReference type="SUPFAM" id="SSF56219">
    <property type="entry name" value="DNase I-like"/>
    <property type="match status" value="1"/>
</dbReference>
<dbReference type="OrthoDB" id="62798at2759"/>
<dbReference type="InterPro" id="IPR045849">
    <property type="entry name" value="IP5P_plant"/>
</dbReference>
<gene>
    <name evidence="4" type="ORF">GIB67_005266</name>
</gene>
<keyword evidence="2" id="KW-0378">Hydrolase</keyword>
<dbReference type="GO" id="GO:0004439">
    <property type="term" value="F:phosphatidylinositol-4,5-bisphosphate 5-phosphatase activity"/>
    <property type="evidence" value="ECO:0007669"/>
    <property type="project" value="TreeGrafter"/>
</dbReference>
<dbReference type="FunFam" id="3.60.10.10:FF:000053">
    <property type="entry name" value="Type IV inositol polyphosphate 5-phosphatase 9"/>
    <property type="match status" value="1"/>
</dbReference>